<keyword evidence="2" id="KW-1133">Transmembrane helix</keyword>
<dbReference type="RefSeq" id="WP_270675645.1">
    <property type="nucleotide sequence ID" value="NZ_JAQFWP010000002.1"/>
</dbReference>
<feature type="transmembrane region" description="Helical" evidence="2">
    <location>
        <begin position="63"/>
        <end position="88"/>
    </location>
</feature>
<protein>
    <recommendedName>
        <fullName evidence="5">Cellulose synthase</fullName>
    </recommendedName>
</protein>
<keyword evidence="4" id="KW-1185">Reference proteome</keyword>
<feature type="compositionally biased region" description="Pro residues" evidence="1">
    <location>
        <begin position="103"/>
        <end position="153"/>
    </location>
</feature>
<feature type="region of interest" description="Disordered" evidence="1">
    <location>
        <begin position="98"/>
        <end position="153"/>
    </location>
</feature>
<dbReference type="Proteomes" id="UP001165685">
    <property type="component" value="Unassembled WGS sequence"/>
</dbReference>
<reference evidence="3" key="1">
    <citation type="submission" date="2023-01" db="EMBL/GenBank/DDBJ databases">
        <title>Draft genome sequence of Nocardiopsis sp. LSu2-4 isolated from halophytes.</title>
        <authorList>
            <person name="Duangmal K."/>
            <person name="Chantavorakit T."/>
        </authorList>
    </citation>
    <scope>NUCLEOTIDE SEQUENCE</scope>
    <source>
        <strain evidence="3">LSu2-4</strain>
    </source>
</reference>
<sequence>MFLLSPVVAVLLAVVGLALLGKIAPHRRGMAVTGLVLLIVNALWTPLYIFVLQEMFLFSSLTMVMVGSVLDAVFGYGLWGVGLLLLVLAATRGAPARRATAAPVPPGPPGPPGPPPGAHPYGPPAGYGPPPGGGAPPPPPGPPPGGPHPPAAS</sequence>
<comment type="caution">
    <text evidence="3">The sequence shown here is derived from an EMBL/GenBank/DDBJ whole genome shotgun (WGS) entry which is preliminary data.</text>
</comment>
<proteinExistence type="predicted"/>
<organism evidence="3 4">
    <name type="scientific">Nocardiopsis suaedae</name>
    <dbReference type="NCBI Taxonomy" id="3018444"/>
    <lineage>
        <taxon>Bacteria</taxon>
        <taxon>Bacillati</taxon>
        <taxon>Actinomycetota</taxon>
        <taxon>Actinomycetes</taxon>
        <taxon>Streptosporangiales</taxon>
        <taxon>Nocardiopsidaceae</taxon>
        <taxon>Nocardiopsis</taxon>
    </lineage>
</organism>
<name>A0ABT4TF86_9ACTN</name>
<evidence type="ECO:0000313" key="3">
    <source>
        <dbReference type="EMBL" id="MDA2803310.1"/>
    </source>
</evidence>
<dbReference type="EMBL" id="JAQFWP010000002">
    <property type="protein sequence ID" value="MDA2803310.1"/>
    <property type="molecule type" value="Genomic_DNA"/>
</dbReference>
<evidence type="ECO:0000256" key="2">
    <source>
        <dbReference type="SAM" id="Phobius"/>
    </source>
</evidence>
<evidence type="ECO:0000313" key="4">
    <source>
        <dbReference type="Proteomes" id="UP001165685"/>
    </source>
</evidence>
<evidence type="ECO:0000256" key="1">
    <source>
        <dbReference type="SAM" id="MobiDB-lite"/>
    </source>
</evidence>
<keyword evidence="2" id="KW-0472">Membrane</keyword>
<evidence type="ECO:0008006" key="5">
    <source>
        <dbReference type="Google" id="ProtNLM"/>
    </source>
</evidence>
<keyword evidence="2" id="KW-0812">Transmembrane</keyword>
<feature type="transmembrane region" description="Helical" evidence="2">
    <location>
        <begin position="6"/>
        <end position="24"/>
    </location>
</feature>
<gene>
    <name evidence="3" type="ORF">O4U47_02195</name>
</gene>
<accession>A0ABT4TF86</accession>
<feature type="transmembrane region" description="Helical" evidence="2">
    <location>
        <begin position="31"/>
        <end position="51"/>
    </location>
</feature>